<evidence type="ECO:0000313" key="7">
    <source>
        <dbReference type="EMBL" id="CAL4133265.1"/>
    </source>
</evidence>
<dbReference type="EMBL" id="CAXKWB010028133">
    <property type="protein sequence ID" value="CAL4133265.1"/>
    <property type="molecule type" value="Genomic_DNA"/>
</dbReference>
<proteinExistence type="inferred from homology"/>
<accession>A0AAV2RSN1</accession>
<dbReference type="InterPro" id="IPR003959">
    <property type="entry name" value="ATPase_AAA_core"/>
</dbReference>
<evidence type="ECO:0000256" key="4">
    <source>
        <dbReference type="RuleBase" id="RU003651"/>
    </source>
</evidence>
<evidence type="ECO:0000256" key="1">
    <source>
        <dbReference type="ARBA" id="ARBA00022741"/>
    </source>
</evidence>
<dbReference type="InterPro" id="IPR041569">
    <property type="entry name" value="AAA_lid_3"/>
</dbReference>
<feature type="domain" description="AAA ATPase AAA+ lid" evidence="6">
    <location>
        <begin position="320"/>
        <end position="362"/>
    </location>
</feature>
<comment type="caution">
    <text evidence="7">The sequence shown here is derived from an EMBL/GenBank/DDBJ whole genome shotgun (WGS) entry which is preliminary data.</text>
</comment>
<gene>
    <name evidence="7" type="ORF">MNOR_LOCUS27154</name>
</gene>
<organism evidence="7 8">
    <name type="scientific">Meganyctiphanes norvegica</name>
    <name type="common">Northern krill</name>
    <name type="synonym">Thysanopoda norvegica</name>
    <dbReference type="NCBI Taxonomy" id="48144"/>
    <lineage>
        <taxon>Eukaryota</taxon>
        <taxon>Metazoa</taxon>
        <taxon>Ecdysozoa</taxon>
        <taxon>Arthropoda</taxon>
        <taxon>Crustacea</taxon>
        <taxon>Multicrustacea</taxon>
        <taxon>Malacostraca</taxon>
        <taxon>Eumalacostraca</taxon>
        <taxon>Eucarida</taxon>
        <taxon>Euphausiacea</taxon>
        <taxon>Euphausiidae</taxon>
        <taxon>Meganyctiphanes</taxon>
    </lineage>
</organism>
<feature type="domain" description="ATPase AAA-type core" evidence="5">
    <location>
        <begin position="175"/>
        <end position="297"/>
    </location>
</feature>
<dbReference type="GO" id="GO:0005524">
    <property type="term" value="F:ATP binding"/>
    <property type="evidence" value="ECO:0007669"/>
    <property type="project" value="UniProtKB-KW"/>
</dbReference>
<feature type="non-terminal residue" evidence="7">
    <location>
        <position position="383"/>
    </location>
</feature>
<dbReference type="FunFam" id="1.10.8.60:FF:000008">
    <property type="entry name" value="26S protease regulatory subunit 10B"/>
    <property type="match status" value="1"/>
</dbReference>
<evidence type="ECO:0000259" key="6">
    <source>
        <dbReference type="Pfam" id="PF17862"/>
    </source>
</evidence>
<protein>
    <submittedName>
        <fullName evidence="7">Uncharacterized protein</fullName>
    </submittedName>
</protein>
<dbReference type="AlphaFoldDB" id="A0AAV2RSN1"/>
<evidence type="ECO:0000256" key="3">
    <source>
        <dbReference type="ARBA" id="ARBA00023054"/>
    </source>
</evidence>
<dbReference type="InterPro" id="IPR003960">
    <property type="entry name" value="ATPase_AAA_CS"/>
</dbReference>
<evidence type="ECO:0000313" key="8">
    <source>
        <dbReference type="Proteomes" id="UP001497623"/>
    </source>
</evidence>
<dbReference type="InterPro" id="IPR050221">
    <property type="entry name" value="26S_Proteasome_ATPase"/>
</dbReference>
<dbReference type="Proteomes" id="UP001497623">
    <property type="component" value="Unassembled WGS sequence"/>
</dbReference>
<dbReference type="PANTHER" id="PTHR23073">
    <property type="entry name" value="26S PROTEASOME REGULATORY SUBUNIT"/>
    <property type="match status" value="1"/>
</dbReference>
<dbReference type="SUPFAM" id="SSF52540">
    <property type="entry name" value="P-loop containing nucleoside triphosphate hydrolases"/>
    <property type="match status" value="1"/>
</dbReference>
<dbReference type="Pfam" id="PF00004">
    <property type="entry name" value="AAA"/>
    <property type="match status" value="1"/>
</dbReference>
<evidence type="ECO:0000256" key="2">
    <source>
        <dbReference type="ARBA" id="ARBA00022840"/>
    </source>
</evidence>
<dbReference type="Gene3D" id="3.40.50.300">
    <property type="entry name" value="P-loop containing nucleotide triphosphate hydrolases"/>
    <property type="match status" value="1"/>
</dbReference>
<sequence length="383" mass="42813">MGKHKIILFQNGQISQGMKLLSLMEEISNVKEAGAKSDNELKGFPDGSSGLPVAEILTRPIKEPILIKETSNGHHLVGCEESLNSGKVKQSIPSADIPSAAITITIFLTEKNSIIFGKAAQDGRDPLSTMLKSPQKRIQDFEEVQHFLPPINMDNYNRIGIQGHKVCLLFNPRRSTLPHTVGNNLADSIFQVVSSAIVDKYIGESARLIREMFNYARDHQPCIIFMDEIDAIGGRRFSEGTSADREIQRTLMELLNQMDGFDSLGQVKMIMATNRPDTLDPALLRPGRLDRKIEIPLPNEQSRLEILKIHSGPITKRGEIDYEAVVKLSDGFNGADLRNVCTEAGLFAIRNERDYVIEEDFMKAVRKVSDNKKLETKLDYKPV</sequence>
<dbReference type="GO" id="GO:0016887">
    <property type="term" value="F:ATP hydrolysis activity"/>
    <property type="evidence" value="ECO:0007669"/>
    <property type="project" value="InterPro"/>
</dbReference>
<comment type="similarity">
    <text evidence="4">Belongs to the AAA ATPase family.</text>
</comment>
<reference evidence="7 8" key="1">
    <citation type="submission" date="2024-05" db="EMBL/GenBank/DDBJ databases">
        <authorList>
            <person name="Wallberg A."/>
        </authorList>
    </citation>
    <scope>NUCLEOTIDE SEQUENCE [LARGE SCALE GENOMIC DNA]</scope>
</reference>
<name>A0AAV2RSN1_MEGNR</name>
<dbReference type="PROSITE" id="PS00674">
    <property type="entry name" value="AAA"/>
    <property type="match status" value="1"/>
</dbReference>
<keyword evidence="2 4" id="KW-0067">ATP-binding</keyword>
<dbReference type="InterPro" id="IPR027417">
    <property type="entry name" value="P-loop_NTPase"/>
</dbReference>
<keyword evidence="3" id="KW-0175">Coiled coil</keyword>
<evidence type="ECO:0000259" key="5">
    <source>
        <dbReference type="Pfam" id="PF00004"/>
    </source>
</evidence>
<dbReference type="Gene3D" id="1.10.8.60">
    <property type="match status" value="1"/>
</dbReference>
<dbReference type="FunFam" id="3.40.50.300:FF:001025">
    <property type="entry name" value="ATPase family, AAA domain-containing 2B"/>
    <property type="match status" value="1"/>
</dbReference>
<dbReference type="Pfam" id="PF17862">
    <property type="entry name" value="AAA_lid_3"/>
    <property type="match status" value="1"/>
</dbReference>
<keyword evidence="8" id="KW-1185">Reference proteome</keyword>
<keyword evidence="1 4" id="KW-0547">Nucleotide-binding</keyword>